<proteinExistence type="predicted"/>
<reference evidence="1 2" key="1">
    <citation type="journal article" date="2020" name="Genomics">
        <title>Complete, high-quality genomes from long-read metagenomic sequencing of two wolf lichen thalli reveals enigmatic genome architecture.</title>
        <authorList>
            <person name="McKenzie S.K."/>
            <person name="Walston R.F."/>
            <person name="Allen J.L."/>
        </authorList>
    </citation>
    <scope>NUCLEOTIDE SEQUENCE [LARGE SCALE GENOMIC DNA]</scope>
    <source>
        <strain evidence="1">WasteWater2</strain>
    </source>
</reference>
<dbReference type="RefSeq" id="XP_037167398.1">
    <property type="nucleotide sequence ID" value="XM_037305643.1"/>
</dbReference>
<evidence type="ECO:0000313" key="2">
    <source>
        <dbReference type="Proteomes" id="UP000578531"/>
    </source>
</evidence>
<dbReference type="GeneID" id="59285384"/>
<protein>
    <submittedName>
        <fullName evidence="1">Uncharacterized protein</fullName>
    </submittedName>
</protein>
<accession>A0A8H6G069</accession>
<dbReference type="AlphaFoldDB" id="A0A8H6G069"/>
<dbReference type="Proteomes" id="UP000578531">
    <property type="component" value="Unassembled WGS sequence"/>
</dbReference>
<dbReference type="EMBL" id="JACCJC010000011">
    <property type="protein sequence ID" value="KAF6238084.1"/>
    <property type="molecule type" value="Genomic_DNA"/>
</dbReference>
<name>A0A8H6G069_9LECA</name>
<comment type="caution">
    <text evidence="1">The sequence shown here is derived from an EMBL/GenBank/DDBJ whole genome shotgun (WGS) entry which is preliminary data.</text>
</comment>
<evidence type="ECO:0000313" key="1">
    <source>
        <dbReference type="EMBL" id="KAF6238084.1"/>
    </source>
</evidence>
<keyword evidence="2" id="KW-1185">Reference proteome</keyword>
<organism evidence="1 2">
    <name type="scientific">Letharia columbiana</name>
    <dbReference type="NCBI Taxonomy" id="112416"/>
    <lineage>
        <taxon>Eukaryota</taxon>
        <taxon>Fungi</taxon>
        <taxon>Dikarya</taxon>
        <taxon>Ascomycota</taxon>
        <taxon>Pezizomycotina</taxon>
        <taxon>Lecanoromycetes</taxon>
        <taxon>OSLEUM clade</taxon>
        <taxon>Lecanoromycetidae</taxon>
        <taxon>Lecanorales</taxon>
        <taxon>Lecanorineae</taxon>
        <taxon>Parmeliaceae</taxon>
        <taxon>Letharia</taxon>
    </lineage>
</organism>
<gene>
    <name evidence="1" type="ORF">HO173_003718</name>
</gene>
<sequence length="195" mass="21613">MTPSALSSDEKPVLSFVECALEPAKLRSPKGSDPARSPMHMIALHTFEGSMPDGYMNAHVSSHRTRRLAIKPPKDPQPQVRGGFRHIFETADEAVSESGEPDGGYAMTAHQTRELNGRLLANELFEAPRQSQRCCYIILHPDWGNSSGDIMAWVQQHRLRQREASGAGTAPPAFAIQRYFSDGIPFVCYLSYNPC</sequence>